<evidence type="ECO:0000256" key="1">
    <source>
        <dbReference type="SAM" id="SignalP"/>
    </source>
</evidence>
<reference evidence="2" key="1">
    <citation type="journal article" date="2020" name="New Phytol.">
        <title>Comparative genomics reveals dynamic genome evolution in host specialist ectomycorrhizal fungi.</title>
        <authorList>
            <person name="Lofgren L.A."/>
            <person name="Nguyen N.H."/>
            <person name="Vilgalys R."/>
            <person name="Ruytinx J."/>
            <person name="Liao H.L."/>
            <person name="Branco S."/>
            <person name="Kuo A."/>
            <person name="LaButti K."/>
            <person name="Lipzen A."/>
            <person name="Andreopoulos W."/>
            <person name="Pangilinan J."/>
            <person name="Riley R."/>
            <person name="Hundley H."/>
            <person name="Na H."/>
            <person name="Barry K."/>
            <person name="Grigoriev I.V."/>
            <person name="Stajich J.E."/>
            <person name="Kennedy P.G."/>
        </authorList>
    </citation>
    <scope>NUCLEOTIDE SEQUENCE</scope>
    <source>
        <strain evidence="2">MN1</strain>
    </source>
</reference>
<feature type="signal peptide" evidence="1">
    <location>
        <begin position="1"/>
        <end position="22"/>
    </location>
</feature>
<proteinExistence type="predicted"/>
<sequence>MIFTSLTTMVISFAAMAGVAIASDNLVLTPIGLPCDTPNQVGCSMGIKFFNNDDDFAYLCGPKNTIVDYQACSCKKCCYVDSMGSAQC</sequence>
<dbReference type="AlphaFoldDB" id="A0A9P7E4V1"/>
<dbReference type="EMBL" id="JABBWG010000031">
    <property type="protein sequence ID" value="KAG1810833.1"/>
    <property type="molecule type" value="Genomic_DNA"/>
</dbReference>
<dbReference type="OrthoDB" id="2674445at2759"/>
<dbReference type="RefSeq" id="XP_041189613.1">
    <property type="nucleotide sequence ID" value="XM_041343538.1"/>
</dbReference>
<comment type="caution">
    <text evidence="2">The sequence shown here is derived from an EMBL/GenBank/DDBJ whole genome shotgun (WGS) entry which is preliminary data.</text>
</comment>
<name>A0A9P7E4V1_9AGAM</name>
<keyword evidence="1" id="KW-0732">Signal</keyword>
<dbReference type="Proteomes" id="UP000807769">
    <property type="component" value="Unassembled WGS sequence"/>
</dbReference>
<evidence type="ECO:0000313" key="2">
    <source>
        <dbReference type="EMBL" id="KAG1810833.1"/>
    </source>
</evidence>
<gene>
    <name evidence="2" type="ORF">BJ212DRAFT_570285</name>
</gene>
<keyword evidence="3" id="KW-1185">Reference proteome</keyword>
<dbReference type="GeneID" id="64637554"/>
<organism evidence="2 3">
    <name type="scientific">Suillus subaureus</name>
    <dbReference type="NCBI Taxonomy" id="48587"/>
    <lineage>
        <taxon>Eukaryota</taxon>
        <taxon>Fungi</taxon>
        <taxon>Dikarya</taxon>
        <taxon>Basidiomycota</taxon>
        <taxon>Agaricomycotina</taxon>
        <taxon>Agaricomycetes</taxon>
        <taxon>Agaricomycetidae</taxon>
        <taxon>Boletales</taxon>
        <taxon>Suillineae</taxon>
        <taxon>Suillaceae</taxon>
        <taxon>Suillus</taxon>
    </lineage>
</organism>
<accession>A0A9P7E4V1</accession>
<feature type="chain" id="PRO_5040370964" evidence="1">
    <location>
        <begin position="23"/>
        <end position="88"/>
    </location>
</feature>
<protein>
    <submittedName>
        <fullName evidence="2">Uncharacterized protein</fullName>
    </submittedName>
</protein>
<evidence type="ECO:0000313" key="3">
    <source>
        <dbReference type="Proteomes" id="UP000807769"/>
    </source>
</evidence>